<accession>A0ABS2HCY4</accession>
<dbReference type="InterPro" id="IPR013813">
    <property type="entry name" value="Endoribo_LPSP/chorism_mut-like"/>
</dbReference>
<dbReference type="Proteomes" id="UP000809621">
    <property type="component" value="Unassembled WGS sequence"/>
</dbReference>
<dbReference type="PANTHER" id="PTHR43760:SF1">
    <property type="entry name" value="ENDORIBONUCLEASE L-PSP_CHORISMATE MUTASE-LIKE DOMAIN-CONTAINING PROTEIN"/>
    <property type="match status" value="1"/>
</dbReference>
<evidence type="ECO:0000259" key="1">
    <source>
        <dbReference type="Pfam" id="PF14588"/>
    </source>
</evidence>
<gene>
    <name evidence="2" type="ORF">JQC93_00660</name>
</gene>
<protein>
    <submittedName>
        <fullName evidence="2">RidA family protein</fullName>
    </submittedName>
</protein>
<feature type="domain" description="Endoribonuclease L-PSP/chorismate mutase-like" evidence="1">
    <location>
        <begin position="9"/>
        <end position="137"/>
    </location>
</feature>
<dbReference type="EMBL" id="JAFEUM010000001">
    <property type="protein sequence ID" value="MBM7034899.1"/>
    <property type="molecule type" value="Genomic_DNA"/>
</dbReference>
<sequence length="157" mass="17070">MDIEVKLKQLNIVLPPVSEPQGSYRNCVRTGNLLYVSGKGPITAGNIPPKGKLGNEYGVDEGYQFARQAGLDILSTVQYELGSLNKVCRVIKLQGFVNATPEFDQHPKVLDGCSDLMVEVFGAKGVHARSVFGATSVRNNLPIIVDSIFEVIDTHIL</sequence>
<evidence type="ECO:0000313" key="2">
    <source>
        <dbReference type="EMBL" id="MBM7034899.1"/>
    </source>
</evidence>
<keyword evidence="3" id="KW-1185">Reference proteome</keyword>
<evidence type="ECO:0000313" key="3">
    <source>
        <dbReference type="Proteomes" id="UP000809621"/>
    </source>
</evidence>
<organism evidence="2 3">
    <name type="scientific">Vibrio ulleungensis</name>
    <dbReference type="NCBI Taxonomy" id="2807619"/>
    <lineage>
        <taxon>Bacteria</taxon>
        <taxon>Pseudomonadati</taxon>
        <taxon>Pseudomonadota</taxon>
        <taxon>Gammaproteobacteria</taxon>
        <taxon>Vibrionales</taxon>
        <taxon>Vibrionaceae</taxon>
        <taxon>Vibrio</taxon>
    </lineage>
</organism>
<dbReference type="RefSeq" id="WP_205156553.1">
    <property type="nucleotide sequence ID" value="NZ_JAFEUM010000001.1"/>
</dbReference>
<dbReference type="PANTHER" id="PTHR43760">
    <property type="entry name" value="ENDORIBONUCLEASE-RELATED"/>
    <property type="match status" value="1"/>
</dbReference>
<dbReference type="Gene3D" id="3.30.1330.40">
    <property type="entry name" value="RutC-like"/>
    <property type="match status" value="1"/>
</dbReference>
<comment type="caution">
    <text evidence="2">The sequence shown here is derived from an EMBL/GenBank/DDBJ whole genome shotgun (WGS) entry which is preliminary data.</text>
</comment>
<dbReference type="CDD" id="cd02199">
    <property type="entry name" value="YjgF_YER057c_UK114_like_1"/>
    <property type="match status" value="1"/>
</dbReference>
<dbReference type="SUPFAM" id="SSF55298">
    <property type="entry name" value="YjgF-like"/>
    <property type="match status" value="1"/>
</dbReference>
<dbReference type="InterPro" id="IPR035959">
    <property type="entry name" value="RutC-like_sf"/>
</dbReference>
<proteinExistence type="predicted"/>
<reference evidence="2 3" key="1">
    <citation type="submission" date="2021-02" db="EMBL/GenBank/DDBJ databases">
        <authorList>
            <person name="Park J.-S."/>
        </authorList>
    </citation>
    <scope>NUCLEOTIDE SEQUENCE [LARGE SCALE GENOMIC DNA]</scope>
    <source>
        <strain evidence="2 3">188UL20-2</strain>
    </source>
</reference>
<name>A0ABS2HCY4_9VIBR</name>
<dbReference type="Pfam" id="PF14588">
    <property type="entry name" value="YjgF_endoribonc"/>
    <property type="match status" value="1"/>
</dbReference>